<feature type="transmembrane region" description="Helical" evidence="5">
    <location>
        <begin position="16"/>
        <end position="36"/>
    </location>
</feature>
<feature type="domain" description="DUF6576" evidence="7">
    <location>
        <begin position="253"/>
        <end position="283"/>
    </location>
</feature>
<dbReference type="AlphaFoldDB" id="A0A4R5AXX5"/>
<dbReference type="Pfam" id="PF01694">
    <property type="entry name" value="Rhomboid"/>
    <property type="match status" value="1"/>
</dbReference>
<evidence type="ECO:0000313" key="9">
    <source>
        <dbReference type="Proteomes" id="UP000295278"/>
    </source>
</evidence>
<evidence type="ECO:0000256" key="1">
    <source>
        <dbReference type="ARBA" id="ARBA00004141"/>
    </source>
</evidence>
<evidence type="ECO:0000259" key="7">
    <source>
        <dbReference type="Pfam" id="PF20216"/>
    </source>
</evidence>
<feature type="transmembrane region" description="Helical" evidence="5">
    <location>
        <begin position="129"/>
        <end position="150"/>
    </location>
</feature>
<evidence type="ECO:0000313" key="8">
    <source>
        <dbReference type="EMBL" id="TDD76064.1"/>
    </source>
</evidence>
<evidence type="ECO:0000259" key="6">
    <source>
        <dbReference type="Pfam" id="PF01694"/>
    </source>
</evidence>
<keyword evidence="4 5" id="KW-0472">Membrane</keyword>
<dbReference type="InterPro" id="IPR046483">
    <property type="entry name" value="DUF6576"/>
</dbReference>
<dbReference type="Pfam" id="PF20216">
    <property type="entry name" value="DUF6576"/>
    <property type="match status" value="1"/>
</dbReference>
<dbReference type="InterPro" id="IPR035952">
    <property type="entry name" value="Rhomboid-like_sf"/>
</dbReference>
<reference evidence="8 9" key="1">
    <citation type="submission" date="2019-03" db="EMBL/GenBank/DDBJ databases">
        <title>Flavobacterium AT-3-2 sp. nov., isolated from arctic soil.</title>
        <authorList>
            <person name="Chaudhary D.K."/>
        </authorList>
    </citation>
    <scope>NUCLEOTIDE SEQUENCE [LARGE SCALE GENOMIC DNA]</scope>
    <source>
        <strain evidence="8 9">AT-3-2</strain>
    </source>
</reference>
<dbReference type="GO" id="GO:0004252">
    <property type="term" value="F:serine-type endopeptidase activity"/>
    <property type="evidence" value="ECO:0007669"/>
    <property type="project" value="InterPro"/>
</dbReference>
<comment type="caution">
    <text evidence="8">The sequence shown here is derived from an EMBL/GenBank/DDBJ whole genome shotgun (WGS) entry which is preliminary data.</text>
</comment>
<dbReference type="Gene3D" id="1.20.1540.10">
    <property type="entry name" value="Rhomboid-like"/>
    <property type="match status" value="1"/>
</dbReference>
<feature type="transmembrane region" description="Helical" evidence="5">
    <location>
        <begin position="75"/>
        <end position="95"/>
    </location>
</feature>
<protein>
    <submittedName>
        <fullName evidence="8">Rhomboid family intramembrane serine protease</fullName>
    </submittedName>
</protein>
<dbReference type="RefSeq" id="WP_131909811.1">
    <property type="nucleotide sequence ID" value="NZ_SMFM01000004.1"/>
</dbReference>
<comment type="subcellular location">
    <subcellularLocation>
        <location evidence="1">Membrane</location>
        <topology evidence="1">Multi-pass membrane protein</topology>
    </subcellularLocation>
</comment>
<feature type="transmembrane region" description="Helical" evidence="5">
    <location>
        <begin position="162"/>
        <end position="179"/>
    </location>
</feature>
<dbReference type="PANTHER" id="PTHR43731:SF32">
    <property type="entry name" value="PEPTIDASE S54 RHOMBOID DOMAIN-CONTAINING PROTEIN-RELATED"/>
    <property type="match status" value="1"/>
</dbReference>
<dbReference type="PANTHER" id="PTHR43731">
    <property type="entry name" value="RHOMBOID PROTEASE"/>
    <property type="match status" value="1"/>
</dbReference>
<sequence>MNIIDDLKLQYSTGGIVIKLLFLNVFCFLVSLLFFFQFKTGAFDFPTWIALSSEPSTFIFTPWTFLTYAFFHDGFWHLFFNMVVLNFSSNLFLIFFTPKQYLGLYILSAIFAGIAFVLGYYFLDLSSSIVGASAAIMAILVATTTYRPLMEIRLLFIGNVKLWHISAVIIILDLMQFRLGNTGGHISHLSGAFFGFIFMKMLQNGTDLSILVTRCLDFLVNLFKKKDKKPFKKVHKNFSRPIEKSVSSRIIVKDKSQQQIDEILDKISQSGYDSLTKEEKEFLFKAGK</sequence>
<evidence type="ECO:0000256" key="5">
    <source>
        <dbReference type="SAM" id="Phobius"/>
    </source>
</evidence>
<dbReference type="GO" id="GO:0006508">
    <property type="term" value="P:proteolysis"/>
    <property type="evidence" value="ECO:0007669"/>
    <property type="project" value="UniProtKB-KW"/>
</dbReference>
<evidence type="ECO:0000256" key="3">
    <source>
        <dbReference type="ARBA" id="ARBA00022989"/>
    </source>
</evidence>
<dbReference type="InterPro" id="IPR050925">
    <property type="entry name" value="Rhomboid_protease_S54"/>
</dbReference>
<name>A0A4R5AXX5_9FLAO</name>
<keyword evidence="8" id="KW-0378">Hydrolase</keyword>
<dbReference type="OrthoDB" id="680602at2"/>
<keyword evidence="2 5" id="KW-0812">Transmembrane</keyword>
<gene>
    <name evidence="8" type="ORF">E0F89_10945</name>
</gene>
<keyword evidence="3 5" id="KW-1133">Transmembrane helix</keyword>
<dbReference type="EMBL" id="SMFM01000004">
    <property type="protein sequence ID" value="TDD76064.1"/>
    <property type="molecule type" value="Genomic_DNA"/>
</dbReference>
<dbReference type="Proteomes" id="UP000295278">
    <property type="component" value="Unassembled WGS sequence"/>
</dbReference>
<dbReference type="InterPro" id="IPR022764">
    <property type="entry name" value="Peptidase_S54_rhomboid_dom"/>
</dbReference>
<organism evidence="8 9">
    <name type="scientific">Flavobacterium caseinilyticum</name>
    <dbReference type="NCBI Taxonomy" id="2541732"/>
    <lineage>
        <taxon>Bacteria</taxon>
        <taxon>Pseudomonadati</taxon>
        <taxon>Bacteroidota</taxon>
        <taxon>Flavobacteriia</taxon>
        <taxon>Flavobacteriales</taxon>
        <taxon>Flavobacteriaceae</taxon>
        <taxon>Flavobacterium</taxon>
    </lineage>
</organism>
<feature type="domain" description="Peptidase S54 rhomboid" evidence="6">
    <location>
        <begin position="62"/>
        <end position="201"/>
    </location>
</feature>
<proteinExistence type="predicted"/>
<evidence type="ECO:0000256" key="2">
    <source>
        <dbReference type="ARBA" id="ARBA00022692"/>
    </source>
</evidence>
<dbReference type="SUPFAM" id="SSF144091">
    <property type="entry name" value="Rhomboid-like"/>
    <property type="match status" value="1"/>
</dbReference>
<dbReference type="GO" id="GO:0016020">
    <property type="term" value="C:membrane"/>
    <property type="evidence" value="ECO:0007669"/>
    <property type="project" value="UniProtKB-SubCell"/>
</dbReference>
<keyword evidence="8" id="KW-0645">Protease</keyword>
<accession>A0A4R5AXX5</accession>
<feature type="transmembrane region" description="Helical" evidence="5">
    <location>
        <begin position="102"/>
        <end position="123"/>
    </location>
</feature>
<evidence type="ECO:0000256" key="4">
    <source>
        <dbReference type="ARBA" id="ARBA00023136"/>
    </source>
</evidence>
<keyword evidence="9" id="KW-1185">Reference proteome</keyword>